<reference evidence="2" key="2">
    <citation type="journal article" date="2023" name="IMA Fungus">
        <title>Comparative genomic study of the Penicillium genus elucidates a diverse pangenome and 15 lateral gene transfer events.</title>
        <authorList>
            <person name="Petersen C."/>
            <person name="Sorensen T."/>
            <person name="Nielsen M.R."/>
            <person name="Sondergaard T.E."/>
            <person name="Sorensen J.L."/>
            <person name="Fitzpatrick D.A."/>
            <person name="Frisvad J.C."/>
            <person name="Nielsen K.L."/>
        </authorList>
    </citation>
    <scope>NUCLEOTIDE SEQUENCE</scope>
    <source>
        <strain evidence="2">IBT 3081</strain>
    </source>
</reference>
<dbReference type="Proteomes" id="UP001147752">
    <property type="component" value="Unassembled WGS sequence"/>
</dbReference>
<feature type="compositionally biased region" description="Pro residues" evidence="1">
    <location>
        <begin position="1"/>
        <end position="10"/>
    </location>
</feature>
<protein>
    <submittedName>
        <fullName evidence="2">Uncharacterized protein</fullName>
    </submittedName>
</protein>
<comment type="caution">
    <text evidence="2">The sequence shown here is derived from an EMBL/GenBank/DDBJ whole genome shotgun (WGS) entry which is preliminary data.</text>
</comment>
<gene>
    <name evidence="2" type="ORF">N7517_011671</name>
</gene>
<dbReference type="OrthoDB" id="3009558at2759"/>
<keyword evidence="3" id="KW-1185">Reference proteome</keyword>
<feature type="compositionally biased region" description="Polar residues" evidence="1">
    <location>
        <begin position="14"/>
        <end position="27"/>
    </location>
</feature>
<evidence type="ECO:0000313" key="3">
    <source>
        <dbReference type="Proteomes" id="UP001147752"/>
    </source>
</evidence>
<dbReference type="RefSeq" id="XP_056575209.1">
    <property type="nucleotide sequence ID" value="XM_056729394.1"/>
</dbReference>
<reference evidence="2" key="1">
    <citation type="submission" date="2022-12" db="EMBL/GenBank/DDBJ databases">
        <authorList>
            <person name="Petersen C."/>
        </authorList>
    </citation>
    <scope>NUCLEOTIDE SEQUENCE</scope>
    <source>
        <strain evidence="2">IBT 3081</strain>
    </source>
</reference>
<evidence type="ECO:0000313" key="2">
    <source>
        <dbReference type="EMBL" id="KAJ5357062.1"/>
    </source>
</evidence>
<dbReference type="AlphaFoldDB" id="A0A9W9RBB1"/>
<name>A0A9W9RBB1_9EURO</name>
<dbReference type="GeneID" id="81468577"/>
<dbReference type="EMBL" id="JAPZBT010000006">
    <property type="protein sequence ID" value="KAJ5357062.1"/>
    <property type="molecule type" value="Genomic_DNA"/>
</dbReference>
<feature type="region of interest" description="Disordered" evidence="1">
    <location>
        <begin position="536"/>
        <end position="564"/>
    </location>
</feature>
<accession>A0A9W9RBB1</accession>
<sequence length="564" mass="62203">MPSREGPPLPGRSSPVSKKQRVSSTDDSIFPYPVLPADCVTNDQDGYLPVGSLHELRHLIPVPTTDSVEWGDKAAAAKRASIEPKVTDTNQRLLRTHHPSLSQLDSVYLVEESEHKWIWVVSPGFDETRSIGAYAGGLEIHLKPTGLMERTTTMWPKYQSDPIPAILNPRKFLSRHHLHLLREMFPTSLGARVFISGFIVILFKSRADMENSWLQDGPASTFGTLRLRYDILEDTPTRTMVSKGAAIAARPDCVEAYAALGLKIRFPGGQEAITVPTHAFITLRYIRSAPLLRIADWYGHIKMKLARYSPIKSGLSMRAIGSARRHPMGNSPLGQQVFLAGNSKQIGTISFTYDPISARPLRFPTGFVHDLSLITNSQELPEVTSPDRTPCVVGWGSYTDLLDGKPVFVTGLNIPTGNTIVRSGSGISREAQAALTEGSQYLWDREVLSQNVSILWRTENDEDPLGGLSGSALCLGQLQDKTCLAVCFQNFESPLYSRELLKDDHRGAPQYADRVRIKGGFLLPPEVRATQILCNPSETPTASGTYPSRSNPTAGLRRSYSSTR</sequence>
<proteinExistence type="predicted"/>
<evidence type="ECO:0000256" key="1">
    <source>
        <dbReference type="SAM" id="MobiDB-lite"/>
    </source>
</evidence>
<feature type="region of interest" description="Disordered" evidence="1">
    <location>
        <begin position="1"/>
        <end position="29"/>
    </location>
</feature>
<organism evidence="2 3">
    <name type="scientific">Penicillium concentricum</name>
    <dbReference type="NCBI Taxonomy" id="293559"/>
    <lineage>
        <taxon>Eukaryota</taxon>
        <taxon>Fungi</taxon>
        <taxon>Dikarya</taxon>
        <taxon>Ascomycota</taxon>
        <taxon>Pezizomycotina</taxon>
        <taxon>Eurotiomycetes</taxon>
        <taxon>Eurotiomycetidae</taxon>
        <taxon>Eurotiales</taxon>
        <taxon>Aspergillaceae</taxon>
        <taxon>Penicillium</taxon>
    </lineage>
</organism>